<evidence type="ECO:0000256" key="14">
    <source>
        <dbReference type="ARBA" id="ARBA00048679"/>
    </source>
</evidence>
<keyword evidence="4" id="KW-0433">Leucine-rich repeat</keyword>
<evidence type="ECO:0000256" key="13">
    <source>
        <dbReference type="ARBA" id="ARBA00047899"/>
    </source>
</evidence>
<keyword evidence="9" id="KW-0418">Kinase</keyword>
<dbReference type="InterPro" id="IPR001611">
    <property type="entry name" value="Leu-rich_rpt"/>
</dbReference>
<keyword evidence="7" id="KW-0677">Repeat</keyword>
<dbReference type="GO" id="GO:0016020">
    <property type="term" value="C:membrane"/>
    <property type="evidence" value="ECO:0007669"/>
    <property type="project" value="UniProtKB-SubCell"/>
</dbReference>
<dbReference type="SUPFAM" id="SSF56112">
    <property type="entry name" value="Protein kinase-like (PK-like)"/>
    <property type="match status" value="1"/>
</dbReference>
<dbReference type="InterPro" id="IPR051420">
    <property type="entry name" value="Ser_Thr_Kinases_DiverseReg"/>
</dbReference>
<dbReference type="Gene3D" id="3.80.10.10">
    <property type="entry name" value="Ribonuclease Inhibitor"/>
    <property type="match status" value="1"/>
</dbReference>
<evidence type="ECO:0000256" key="4">
    <source>
        <dbReference type="ARBA" id="ARBA00022614"/>
    </source>
</evidence>
<dbReference type="Gene3D" id="3.30.200.20">
    <property type="entry name" value="Phosphorylase Kinase, domain 1"/>
    <property type="match status" value="1"/>
</dbReference>
<evidence type="ECO:0000259" key="16">
    <source>
        <dbReference type="PROSITE" id="PS50011"/>
    </source>
</evidence>
<comment type="subcellular location">
    <subcellularLocation>
        <location evidence="1">Membrane</location>
    </subcellularLocation>
</comment>
<feature type="region of interest" description="Disordered" evidence="15">
    <location>
        <begin position="1"/>
        <end position="75"/>
    </location>
</feature>
<dbReference type="GO" id="GO:0005524">
    <property type="term" value="F:ATP binding"/>
    <property type="evidence" value="ECO:0007669"/>
    <property type="project" value="UniProtKB-KW"/>
</dbReference>
<dbReference type="Pfam" id="PF00560">
    <property type="entry name" value="LRR_1"/>
    <property type="match status" value="2"/>
</dbReference>
<dbReference type="CDD" id="cd14066">
    <property type="entry name" value="STKc_IRAK"/>
    <property type="match status" value="1"/>
</dbReference>
<dbReference type="FunFam" id="3.80.10.10:FF:000221">
    <property type="entry name" value="Leucine-rich repeat receptor-like protein kinase PXL1"/>
    <property type="match status" value="1"/>
</dbReference>
<dbReference type="EC" id="2.7.11.1" evidence="2"/>
<feature type="compositionally biased region" description="Acidic residues" evidence="15">
    <location>
        <begin position="64"/>
        <end position="73"/>
    </location>
</feature>
<evidence type="ECO:0000256" key="5">
    <source>
        <dbReference type="ARBA" id="ARBA00022679"/>
    </source>
</evidence>
<dbReference type="PROSITE" id="PS51450">
    <property type="entry name" value="LRR"/>
    <property type="match status" value="1"/>
</dbReference>
<dbReference type="PANTHER" id="PTHR48005:SF85">
    <property type="entry name" value="PROTEIN KINASE DOMAIN-CONTAINING PROTEIN"/>
    <property type="match status" value="1"/>
</dbReference>
<comment type="catalytic activity">
    <reaction evidence="13">
        <text>L-threonyl-[protein] + ATP = O-phospho-L-threonyl-[protein] + ADP + H(+)</text>
        <dbReference type="Rhea" id="RHEA:46608"/>
        <dbReference type="Rhea" id="RHEA-COMP:11060"/>
        <dbReference type="Rhea" id="RHEA-COMP:11605"/>
        <dbReference type="ChEBI" id="CHEBI:15378"/>
        <dbReference type="ChEBI" id="CHEBI:30013"/>
        <dbReference type="ChEBI" id="CHEBI:30616"/>
        <dbReference type="ChEBI" id="CHEBI:61977"/>
        <dbReference type="ChEBI" id="CHEBI:456216"/>
        <dbReference type="EC" id="2.7.11.1"/>
    </reaction>
</comment>
<dbReference type="PROSITE" id="PS00108">
    <property type="entry name" value="PROTEIN_KINASE_ST"/>
    <property type="match status" value="1"/>
</dbReference>
<evidence type="ECO:0000256" key="6">
    <source>
        <dbReference type="ARBA" id="ARBA00022692"/>
    </source>
</evidence>
<dbReference type="PANTHER" id="PTHR48005">
    <property type="entry name" value="LEUCINE RICH REPEAT KINASE 2"/>
    <property type="match status" value="1"/>
</dbReference>
<keyword evidence="10" id="KW-0067">ATP-binding</keyword>
<feature type="domain" description="Protein kinase" evidence="16">
    <location>
        <begin position="421"/>
        <end position="707"/>
    </location>
</feature>
<dbReference type="SMART" id="SM00220">
    <property type="entry name" value="S_TKc"/>
    <property type="match status" value="1"/>
</dbReference>
<dbReference type="Pfam" id="PF00069">
    <property type="entry name" value="Pkinase"/>
    <property type="match status" value="1"/>
</dbReference>
<dbReference type="EMBL" id="CM003531">
    <property type="protein sequence ID" value="RCV21984.1"/>
    <property type="molecule type" value="Genomic_DNA"/>
</dbReference>
<dbReference type="SUPFAM" id="SSF52058">
    <property type="entry name" value="L domain-like"/>
    <property type="match status" value="1"/>
</dbReference>
<gene>
    <name evidence="17" type="ORF">SETIT_4G183400v2</name>
</gene>
<keyword evidence="5" id="KW-0808">Transferase</keyword>
<evidence type="ECO:0000256" key="2">
    <source>
        <dbReference type="ARBA" id="ARBA00012513"/>
    </source>
</evidence>
<dbReference type="InterPro" id="IPR008271">
    <property type="entry name" value="Ser/Thr_kinase_AS"/>
</dbReference>
<organism evidence="17">
    <name type="scientific">Setaria italica</name>
    <name type="common">Foxtail millet</name>
    <name type="synonym">Panicum italicum</name>
    <dbReference type="NCBI Taxonomy" id="4555"/>
    <lineage>
        <taxon>Eukaryota</taxon>
        <taxon>Viridiplantae</taxon>
        <taxon>Streptophyta</taxon>
        <taxon>Embryophyta</taxon>
        <taxon>Tracheophyta</taxon>
        <taxon>Spermatophyta</taxon>
        <taxon>Magnoliopsida</taxon>
        <taxon>Liliopsida</taxon>
        <taxon>Poales</taxon>
        <taxon>Poaceae</taxon>
        <taxon>PACMAD clade</taxon>
        <taxon>Panicoideae</taxon>
        <taxon>Panicodae</taxon>
        <taxon>Paniceae</taxon>
        <taxon>Cenchrinae</taxon>
        <taxon>Setaria</taxon>
    </lineage>
</organism>
<keyword evidence="6" id="KW-0812">Transmembrane</keyword>
<accession>A0A368QVZ1</accession>
<evidence type="ECO:0000256" key="10">
    <source>
        <dbReference type="ARBA" id="ARBA00022840"/>
    </source>
</evidence>
<dbReference type="GO" id="GO:0004674">
    <property type="term" value="F:protein serine/threonine kinase activity"/>
    <property type="evidence" value="ECO:0007669"/>
    <property type="project" value="UniProtKB-KW"/>
</dbReference>
<feature type="compositionally biased region" description="Basic and acidic residues" evidence="15">
    <location>
        <begin position="10"/>
        <end position="22"/>
    </location>
</feature>
<proteinExistence type="predicted"/>
<feature type="region of interest" description="Disordered" evidence="15">
    <location>
        <begin position="730"/>
        <end position="760"/>
    </location>
</feature>
<evidence type="ECO:0000256" key="1">
    <source>
        <dbReference type="ARBA" id="ARBA00004370"/>
    </source>
</evidence>
<name>A0A368QVZ1_SETIT</name>
<dbReference type="InterPro" id="IPR000719">
    <property type="entry name" value="Prot_kinase_dom"/>
</dbReference>
<protein>
    <recommendedName>
        <fullName evidence="2">non-specific serine/threonine protein kinase</fullName>
        <ecNumber evidence="2">2.7.11.1</ecNumber>
    </recommendedName>
</protein>
<evidence type="ECO:0000256" key="9">
    <source>
        <dbReference type="ARBA" id="ARBA00022777"/>
    </source>
</evidence>
<comment type="catalytic activity">
    <reaction evidence="14">
        <text>L-seryl-[protein] + ATP = O-phospho-L-seryl-[protein] + ADP + H(+)</text>
        <dbReference type="Rhea" id="RHEA:17989"/>
        <dbReference type="Rhea" id="RHEA-COMP:9863"/>
        <dbReference type="Rhea" id="RHEA-COMP:11604"/>
        <dbReference type="ChEBI" id="CHEBI:15378"/>
        <dbReference type="ChEBI" id="CHEBI:29999"/>
        <dbReference type="ChEBI" id="CHEBI:30616"/>
        <dbReference type="ChEBI" id="CHEBI:83421"/>
        <dbReference type="ChEBI" id="CHEBI:456216"/>
        <dbReference type="EC" id="2.7.11.1"/>
    </reaction>
</comment>
<keyword evidence="3" id="KW-0723">Serine/threonine-protein kinase</keyword>
<reference evidence="17" key="2">
    <citation type="submission" date="2015-07" db="EMBL/GenBank/DDBJ databases">
        <authorList>
            <person name="Noorani M."/>
        </authorList>
    </citation>
    <scope>NUCLEOTIDE SEQUENCE</scope>
    <source>
        <strain evidence="17">Yugu1</strain>
    </source>
</reference>
<reference evidence="17" key="1">
    <citation type="journal article" date="2012" name="Nat. Biotechnol.">
        <title>Reference genome sequence of the model plant Setaria.</title>
        <authorList>
            <person name="Bennetzen J.L."/>
            <person name="Schmutz J."/>
            <person name="Wang H."/>
            <person name="Percifield R."/>
            <person name="Hawkins J."/>
            <person name="Pontaroli A.C."/>
            <person name="Estep M."/>
            <person name="Feng L."/>
            <person name="Vaughn J.N."/>
            <person name="Grimwood J."/>
            <person name="Jenkins J."/>
            <person name="Barry K."/>
            <person name="Lindquist E."/>
            <person name="Hellsten U."/>
            <person name="Deshpande S."/>
            <person name="Wang X."/>
            <person name="Wu X."/>
            <person name="Mitros T."/>
            <person name="Triplett J."/>
            <person name="Yang X."/>
            <person name="Ye C.Y."/>
            <person name="Mauro-Herrera M."/>
            <person name="Wang L."/>
            <person name="Li P."/>
            <person name="Sharma M."/>
            <person name="Sharma R."/>
            <person name="Ronald P.C."/>
            <person name="Panaud O."/>
            <person name="Kellogg E.A."/>
            <person name="Brutnell T.P."/>
            <person name="Doust A.N."/>
            <person name="Tuskan G.A."/>
            <person name="Rokhsar D."/>
            <person name="Devos K.M."/>
        </authorList>
    </citation>
    <scope>NUCLEOTIDE SEQUENCE [LARGE SCALE GENOMIC DNA]</scope>
    <source>
        <strain evidence="17">Yugu1</strain>
    </source>
</reference>
<evidence type="ECO:0000256" key="12">
    <source>
        <dbReference type="ARBA" id="ARBA00023136"/>
    </source>
</evidence>
<dbReference type="AlphaFoldDB" id="A0A368QVZ1"/>
<evidence type="ECO:0000313" key="17">
    <source>
        <dbReference type="EMBL" id="RCV21984.1"/>
    </source>
</evidence>
<keyword evidence="8" id="KW-0547">Nucleotide-binding</keyword>
<dbReference type="InterPro" id="IPR011009">
    <property type="entry name" value="Kinase-like_dom_sf"/>
</dbReference>
<evidence type="ECO:0000256" key="7">
    <source>
        <dbReference type="ARBA" id="ARBA00022737"/>
    </source>
</evidence>
<dbReference type="InterPro" id="IPR032675">
    <property type="entry name" value="LRR_dom_sf"/>
</dbReference>
<dbReference type="Gene3D" id="1.10.510.10">
    <property type="entry name" value="Transferase(Phosphotransferase) domain 1"/>
    <property type="match status" value="1"/>
</dbReference>
<sequence length="775" mass="85612">MSDGGLRSVASDRDPDDKRDGGLRSCCGREQGGSVTRNRHESATTRRHRRITQCTRGAGRGEACDGEQEEAGAEGETGRFMASAGLQGGTVGARNLVKICISTNLLTGQIPEDFGKLKNLTILSLYNNQLSGSIPNSITLLPMLQDVQLSDNALSGRFPPGIWLLPKLTIVKVHDNAFTGSLPSGLGPSVATIDISNNRFSGRLPATGTNLSYLSTTNNLISGEIPTNLIDHAPLQVLILSQNMLSGLLPSRIWHKVSFRELDLSKNYLSGEIPDTVGETTCIYKIDLSENNLYGPIPSELAQLNPGFLNLSSNQLSGQIPLPCQKEGEGFIYSFLSNPALCSSNHVGNFPECVRENKHSRRSVTIFVVLGTTILICTGLYRFNKIRTFLTKKKDSDQSPQWKLTTFHSINFNAQDILYGVTHGNLVGSGGSGKVYRISLVNSNGKIAVNKICNGLRKDDMLEKQFQAEIETLGSIRHANIVKLLRCISSSESKLLIYEYMEHGSLYDCLHKKNLTSTTELLNWPERISIAIDAARGLSYMHHDCSPPIAHQDVKSSNILLDLEFKAKIADFGLARALVKSGEPESISTMVGSFGYMAPEFGSIRKMNEKVDVYSFGVVPLELTTGRRATGEGGGHENLAQWAWWKFQEEGFQLINIIDEKIREAPYFHEVQLVFKLGLICTGTKPSLRLTMKEVLREVRGQRDAPVRRRRLNRSTREASWLEQKHLGRTTARGCGPTTEGAIGSMVARRPPPPRQRFGGVRPMRRISHRWDFGM</sequence>
<evidence type="ECO:0000256" key="15">
    <source>
        <dbReference type="SAM" id="MobiDB-lite"/>
    </source>
</evidence>
<evidence type="ECO:0000256" key="8">
    <source>
        <dbReference type="ARBA" id="ARBA00022741"/>
    </source>
</evidence>
<dbReference type="PROSITE" id="PS50011">
    <property type="entry name" value="PROTEIN_KINASE_DOM"/>
    <property type="match status" value="1"/>
</dbReference>
<keyword evidence="11" id="KW-1133">Transmembrane helix</keyword>
<evidence type="ECO:0000256" key="11">
    <source>
        <dbReference type="ARBA" id="ARBA00022989"/>
    </source>
</evidence>
<keyword evidence="12" id="KW-0472">Membrane</keyword>
<dbReference type="OrthoDB" id="4062651at2759"/>
<evidence type="ECO:0000256" key="3">
    <source>
        <dbReference type="ARBA" id="ARBA00022527"/>
    </source>
</evidence>